<evidence type="ECO:0000313" key="3">
    <source>
        <dbReference type="Proteomes" id="UP000267464"/>
    </source>
</evidence>
<comment type="caution">
    <text evidence="2">The sequence shown here is derived from an EMBL/GenBank/DDBJ whole genome shotgun (WGS) entry which is preliminary data.</text>
</comment>
<protein>
    <submittedName>
        <fullName evidence="2">Uncharacterized protein</fullName>
    </submittedName>
</protein>
<gene>
    <name evidence="2" type="ORF">DZC73_25865</name>
</gene>
<dbReference type="Proteomes" id="UP000267464">
    <property type="component" value="Unassembled WGS sequence"/>
</dbReference>
<feature type="region of interest" description="Disordered" evidence="1">
    <location>
        <begin position="315"/>
        <end position="335"/>
    </location>
</feature>
<dbReference type="AlphaFoldDB" id="A0A3N7JKP0"/>
<reference evidence="2 3" key="1">
    <citation type="submission" date="2018-08" db="EMBL/GenBank/DDBJ databases">
        <authorList>
            <person name="Khan S.A."/>
            <person name="Jeon C.O."/>
            <person name="Chun B.H."/>
            <person name="Jeong S.E."/>
        </authorList>
    </citation>
    <scope>NUCLEOTIDE SEQUENCE [LARGE SCALE GENOMIC DNA]</scope>
    <source>
        <strain evidence="2 3">S-16</strain>
    </source>
</reference>
<name>A0A3N7JKP0_9BURK</name>
<keyword evidence="3" id="KW-1185">Reference proteome</keyword>
<accession>A0A3N7JKP0</accession>
<proteinExistence type="predicted"/>
<evidence type="ECO:0000313" key="2">
    <source>
        <dbReference type="EMBL" id="RQP21869.1"/>
    </source>
</evidence>
<feature type="compositionally biased region" description="Polar residues" evidence="1">
    <location>
        <begin position="326"/>
        <end position="335"/>
    </location>
</feature>
<reference evidence="2 3" key="2">
    <citation type="submission" date="2018-12" db="EMBL/GenBank/DDBJ databases">
        <title>Rhizobacter gummiphilus sp. nov., a rubber-degrading bacterium isolated from the soil of a botanical garden in Japan.</title>
        <authorList>
            <person name="Shunsuke S.S."/>
        </authorList>
    </citation>
    <scope>NUCLEOTIDE SEQUENCE [LARGE SCALE GENOMIC DNA]</scope>
    <source>
        <strain evidence="2 3">S-16</strain>
    </source>
</reference>
<sequence length="335" mass="37085">MPAAEFFNRDPQVMVVCTDILSIVHVGDLLIANRGTGELVFSELKTGEKNLAITAAAEFAIRSGCERFEKLATAGYDKADQKHYERVKRQSQRNETILNTIRDEGGTDPSTGAQVFIHPTEEPSEFWTDTITACYQQLNDTKQWAIGVIDECLYLGVYSSQKMAFIGFQAWMDREKCESPIHNLTDSFFDPGTRPLGATLLPRELREKILRGDILVVMCLDIAKMIELANRIQPGYMSLATKKESSRMRQERAMGDFTLRGLLIKTNEGGGVSMFLGGGFRDRILFDQHRPAQLIAQNMRSSVAFHDKVIALHAATSGTGAPPRESSGTSQNGGG</sequence>
<evidence type="ECO:0000256" key="1">
    <source>
        <dbReference type="SAM" id="MobiDB-lite"/>
    </source>
</evidence>
<organism evidence="2 3">
    <name type="scientific">Piscinibacter terrae</name>
    <dbReference type="NCBI Taxonomy" id="2496871"/>
    <lineage>
        <taxon>Bacteria</taxon>
        <taxon>Pseudomonadati</taxon>
        <taxon>Pseudomonadota</taxon>
        <taxon>Betaproteobacteria</taxon>
        <taxon>Burkholderiales</taxon>
        <taxon>Sphaerotilaceae</taxon>
        <taxon>Piscinibacter</taxon>
    </lineage>
</organism>
<dbReference type="EMBL" id="QUSW01000009">
    <property type="protein sequence ID" value="RQP21869.1"/>
    <property type="molecule type" value="Genomic_DNA"/>
</dbReference>